<keyword evidence="2" id="KW-0053">Apoptosis</keyword>
<evidence type="ECO:0000313" key="5">
    <source>
        <dbReference type="Proteomes" id="UP001274896"/>
    </source>
</evidence>
<proteinExistence type="inferred from homology"/>
<feature type="domain" description="Bcl-2 Bcl-2 homology region 1-3" evidence="3">
    <location>
        <begin position="71"/>
        <end position="166"/>
    </location>
</feature>
<sequence length="216" mass="23950">MVKCTRPRDDISSFPPLSDDQIGEALLIRVVQDQMVNITTGGQLCSPNFPVVQPLPNVQHQKLVNELAKSVKVIGDQLNHEQIFNNQIDGLARLGDKKIFSKLVEGVFDDGQINWGRIIVLFFAVGKLAVKMLLANLPTVFSEILESCLDFFRTKLLGWIRNMGGWISSISAMTQFCSEHISASPFCRIVSGEHLFAFVCGVTLGSVIVWKLSRSS</sequence>
<dbReference type="CDD" id="cd06845">
    <property type="entry name" value="Bcl-2_like"/>
    <property type="match status" value="1"/>
</dbReference>
<dbReference type="AlphaFoldDB" id="A0AAE0QGH7"/>
<organism evidence="4 5">
    <name type="scientific">Hemibagrus guttatus</name>
    <dbReference type="NCBI Taxonomy" id="175788"/>
    <lineage>
        <taxon>Eukaryota</taxon>
        <taxon>Metazoa</taxon>
        <taxon>Chordata</taxon>
        <taxon>Craniata</taxon>
        <taxon>Vertebrata</taxon>
        <taxon>Euteleostomi</taxon>
        <taxon>Actinopterygii</taxon>
        <taxon>Neopterygii</taxon>
        <taxon>Teleostei</taxon>
        <taxon>Ostariophysi</taxon>
        <taxon>Siluriformes</taxon>
        <taxon>Bagridae</taxon>
        <taxon>Hemibagrus</taxon>
    </lineage>
</organism>
<comment type="caution">
    <text evidence="4">The sequence shown here is derived from an EMBL/GenBank/DDBJ whole genome shotgun (WGS) entry which is preliminary data.</text>
</comment>
<accession>A0AAE0QGH7</accession>
<dbReference type="GO" id="GO:0097192">
    <property type="term" value="P:extrinsic apoptotic signaling pathway in absence of ligand"/>
    <property type="evidence" value="ECO:0007669"/>
    <property type="project" value="TreeGrafter"/>
</dbReference>
<dbReference type="GO" id="GO:0042981">
    <property type="term" value="P:regulation of apoptotic process"/>
    <property type="evidence" value="ECO:0007669"/>
    <property type="project" value="InterPro"/>
</dbReference>
<dbReference type="GO" id="GO:0051400">
    <property type="term" value="F:BH domain binding"/>
    <property type="evidence" value="ECO:0007669"/>
    <property type="project" value="TreeGrafter"/>
</dbReference>
<comment type="similarity">
    <text evidence="1">Belongs to the Bcl-2 family.</text>
</comment>
<dbReference type="PRINTS" id="PR01862">
    <property type="entry name" value="BCL2FAMILY"/>
</dbReference>
<dbReference type="InterPro" id="IPR046371">
    <property type="entry name" value="Bcl-2_BH1-3"/>
</dbReference>
<keyword evidence="5" id="KW-1185">Reference proteome</keyword>
<dbReference type="SMART" id="SM00337">
    <property type="entry name" value="BCL"/>
    <property type="match status" value="1"/>
</dbReference>
<evidence type="ECO:0000259" key="3">
    <source>
        <dbReference type="SMART" id="SM00337"/>
    </source>
</evidence>
<dbReference type="Gene3D" id="1.10.437.10">
    <property type="entry name" value="Blc2-like"/>
    <property type="match status" value="1"/>
</dbReference>
<dbReference type="InterPro" id="IPR036834">
    <property type="entry name" value="Bcl-2-like_sf"/>
</dbReference>
<dbReference type="Pfam" id="PF00452">
    <property type="entry name" value="Bcl-2"/>
    <property type="match status" value="1"/>
</dbReference>
<dbReference type="Proteomes" id="UP001274896">
    <property type="component" value="Unassembled WGS sequence"/>
</dbReference>
<dbReference type="PROSITE" id="PS50062">
    <property type="entry name" value="BCL2_FAMILY"/>
    <property type="match status" value="1"/>
</dbReference>
<dbReference type="GO" id="GO:0005741">
    <property type="term" value="C:mitochondrial outer membrane"/>
    <property type="evidence" value="ECO:0007669"/>
    <property type="project" value="TreeGrafter"/>
</dbReference>
<evidence type="ECO:0000313" key="4">
    <source>
        <dbReference type="EMBL" id="KAK3520244.1"/>
    </source>
</evidence>
<dbReference type="InterPro" id="IPR002475">
    <property type="entry name" value="Bcl2-like"/>
</dbReference>
<dbReference type="GO" id="GO:0008630">
    <property type="term" value="P:intrinsic apoptotic signaling pathway in response to DNA damage"/>
    <property type="evidence" value="ECO:0007669"/>
    <property type="project" value="TreeGrafter"/>
</dbReference>
<dbReference type="PANTHER" id="PTHR11256:SF42">
    <property type="entry name" value="APOPTOSIS REGULATOR BAX"/>
    <property type="match status" value="1"/>
</dbReference>
<dbReference type="SUPFAM" id="SSF56854">
    <property type="entry name" value="Bcl-2 inhibitors of programmed cell death"/>
    <property type="match status" value="1"/>
</dbReference>
<dbReference type="EMBL" id="JAUCMX010000016">
    <property type="protein sequence ID" value="KAK3520244.1"/>
    <property type="molecule type" value="Genomic_DNA"/>
</dbReference>
<reference evidence="4" key="1">
    <citation type="submission" date="2023-06" db="EMBL/GenBank/DDBJ databases">
        <title>Male Hemibagrus guttatus genome.</title>
        <authorList>
            <person name="Bian C."/>
        </authorList>
    </citation>
    <scope>NUCLEOTIDE SEQUENCE</scope>
    <source>
        <strain evidence="4">Male_cb2023</strain>
        <tissue evidence="4">Muscle</tissue>
    </source>
</reference>
<gene>
    <name evidence="4" type="ORF">QTP70_019699</name>
</gene>
<evidence type="ECO:0000256" key="1">
    <source>
        <dbReference type="ARBA" id="ARBA00009458"/>
    </source>
</evidence>
<protein>
    <recommendedName>
        <fullName evidence="3">Bcl-2 Bcl-2 homology region 1-3 domain-containing protein</fullName>
    </recommendedName>
</protein>
<dbReference type="GO" id="GO:0001836">
    <property type="term" value="P:release of cytochrome c from mitochondria"/>
    <property type="evidence" value="ECO:0007669"/>
    <property type="project" value="TreeGrafter"/>
</dbReference>
<dbReference type="PANTHER" id="PTHR11256">
    <property type="entry name" value="BCL-2 RELATED"/>
    <property type="match status" value="1"/>
</dbReference>
<dbReference type="GO" id="GO:0008053">
    <property type="term" value="P:mitochondrial fusion"/>
    <property type="evidence" value="ECO:0007669"/>
    <property type="project" value="TreeGrafter"/>
</dbReference>
<evidence type="ECO:0000256" key="2">
    <source>
        <dbReference type="ARBA" id="ARBA00022703"/>
    </source>
</evidence>
<name>A0AAE0QGH7_9TELE</name>
<dbReference type="GO" id="GO:0015267">
    <property type="term" value="F:channel activity"/>
    <property type="evidence" value="ECO:0007669"/>
    <property type="project" value="TreeGrafter"/>
</dbReference>
<dbReference type="InterPro" id="IPR026298">
    <property type="entry name" value="Bcl-2_fam"/>
</dbReference>